<dbReference type="Gene3D" id="1.10.10.10">
    <property type="entry name" value="Winged helix-like DNA-binding domain superfamily/Winged helix DNA-binding domain"/>
    <property type="match status" value="1"/>
</dbReference>
<name>A0A938XCP5_9CLOT</name>
<organism evidence="1 2">
    <name type="scientific">Mordavella massiliensis</name>
    <dbReference type="NCBI Taxonomy" id="1871024"/>
    <lineage>
        <taxon>Bacteria</taxon>
        <taxon>Bacillati</taxon>
        <taxon>Bacillota</taxon>
        <taxon>Clostridia</taxon>
        <taxon>Eubacteriales</taxon>
        <taxon>Clostridiaceae</taxon>
        <taxon>Mordavella</taxon>
    </lineage>
</organism>
<dbReference type="EMBL" id="JACJKS010000017">
    <property type="protein sequence ID" value="MBM6949083.1"/>
    <property type="molecule type" value="Genomic_DNA"/>
</dbReference>
<proteinExistence type="predicted"/>
<evidence type="ECO:0000313" key="2">
    <source>
        <dbReference type="Proteomes" id="UP000705508"/>
    </source>
</evidence>
<gene>
    <name evidence="1" type="ORF">H6A20_10520</name>
</gene>
<accession>A0A938XCP5</accession>
<dbReference type="InterPro" id="IPR036388">
    <property type="entry name" value="WH-like_DNA-bd_sf"/>
</dbReference>
<evidence type="ECO:0000313" key="1">
    <source>
        <dbReference type="EMBL" id="MBM6949083.1"/>
    </source>
</evidence>
<dbReference type="AlphaFoldDB" id="A0A938XCP5"/>
<reference evidence="1" key="2">
    <citation type="journal article" date="2021" name="Sci. Rep.">
        <title>The distribution of antibiotic resistance genes in chicken gut microbiota commensals.</title>
        <authorList>
            <person name="Juricova H."/>
            <person name="Matiasovicova J."/>
            <person name="Kubasova T."/>
            <person name="Cejkova D."/>
            <person name="Rychlik I."/>
        </authorList>
    </citation>
    <scope>NUCLEOTIDE SEQUENCE</scope>
    <source>
        <strain evidence="1">An582</strain>
    </source>
</reference>
<dbReference type="InterPro" id="IPR036390">
    <property type="entry name" value="WH_DNA-bd_sf"/>
</dbReference>
<dbReference type="SUPFAM" id="SSF46785">
    <property type="entry name" value="Winged helix' DNA-binding domain"/>
    <property type="match status" value="1"/>
</dbReference>
<comment type="caution">
    <text evidence="1">The sequence shown here is derived from an EMBL/GenBank/DDBJ whole genome shotgun (WGS) entry which is preliminary data.</text>
</comment>
<dbReference type="Proteomes" id="UP000705508">
    <property type="component" value="Unassembled WGS sequence"/>
</dbReference>
<sequence>MKLAGGFAGRLAMLEFLKSIFGENIKAASYEYPVETPVYIRDNYDLQLLLWDKYSCVLLSPNSHSWRLPALKKQFVNFCTLCTVPCALYLDGLTAQQRRNLIESRIPFIAESQQVYLPFWGCFFYEKCVPAPVVGESMAPGTQLVFLYLYYNVQNRNMNQTDLSKKLRLSKATCSRAIRDLVGLEIIAIKKEGTNSWVVPRFDKPEFLRKAYARMKSPVKRVIYLKGDLTGLQFLQSGVKALSSISMVGAKEYDRGLAVTTRTALTIPAEYIISKREFEDFGGLAVEVWNYDPELLSENGRVDDISLLLSLENDPDERIQMGLDEIRKKHGLPIKNDE</sequence>
<reference evidence="1" key="1">
    <citation type="submission" date="2020-08" db="EMBL/GenBank/DDBJ databases">
        <authorList>
            <person name="Cejkova D."/>
            <person name="Kubasova T."/>
            <person name="Jahodarova E."/>
            <person name="Rychlik I."/>
        </authorList>
    </citation>
    <scope>NUCLEOTIDE SEQUENCE</scope>
    <source>
        <strain evidence="1">An582</strain>
    </source>
</reference>
<protein>
    <submittedName>
        <fullName evidence="1">Winged helix-turn-helix transcriptional regulator</fullName>
    </submittedName>
</protein>